<evidence type="ECO:0000256" key="5">
    <source>
        <dbReference type="ARBA" id="ARBA00022691"/>
    </source>
</evidence>
<dbReference type="Gene3D" id="1.10.1020.10">
    <property type="entry name" value="Adenine-specific Methyltransferase, Domain 2"/>
    <property type="match status" value="1"/>
</dbReference>
<dbReference type="EC" id="2.1.1.72" evidence="2"/>
<evidence type="ECO:0000256" key="2">
    <source>
        <dbReference type="ARBA" id="ARBA00011900"/>
    </source>
</evidence>
<dbReference type="GO" id="GO:0032259">
    <property type="term" value="P:methylation"/>
    <property type="evidence" value="ECO:0007669"/>
    <property type="project" value="UniProtKB-KW"/>
</dbReference>
<dbReference type="PRINTS" id="PR00505">
    <property type="entry name" value="D12N6MTFRASE"/>
</dbReference>
<dbReference type="Gene3D" id="3.40.50.150">
    <property type="entry name" value="Vaccinia Virus protein VP39"/>
    <property type="match status" value="1"/>
</dbReference>
<dbReference type="GO" id="GO:0009007">
    <property type="term" value="F:site-specific DNA-methyltransferase (adenine-specific) activity"/>
    <property type="evidence" value="ECO:0007669"/>
    <property type="project" value="UniProtKB-EC"/>
</dbReference>
<reference evidence="7" key="1">
    <citation type="journal article" date="2014" name="Genome Biol. Evol.">
        <title>Pangenome evidence for extensive interdomain horizontal transfer affecting lineage core and shell genes in uncultured planktonic thaumarchaeota and euryarchaeota.</title>
        <authorList>
            <person name="Deschamps P."/>
            <person name="Zivanovic Y."/>
            <person name="Moreira D."/>
            <person name="Rodriguez-Valera F."/>
            <person name="Lopez-Garcia P."/>
        </authorList>
    </citation>
    <scope>NUCLEOTIDE SEQUENCE</scope>
</reference>
<evidence type="ECO:0000256" key="4">
    <source>
        <dbReference type="ARBA" id="ARBA00022679"/>
    </source>
</evidence>
<sequence>MRYLGSKDDLAPHLVDFLEKRGLLDSGLRFFDAFCGIGSVADALKGRAELIVNDILVSSTTYTLGRLFTPSCTFDGLGFDPFSYLDSSTETLEGFMFHHYSPGGSNRMYFTAENAARIDFFREQIKQWNEGGLLNFEEHQTLLASLISAVSFVSNTAGVYGAFLKHWDSRALKPIRFLRLRTSSISSGPVQHMSGKVEHLIHDVPCDILYLDPPYTQNQYGTQYHLLETLILDDKPSELSKVTGSRYVTPTRSDWSIDLKVHIAFERVIAKTQAKHILFSYSTDGFLSPQFVESCLKRYGNPETYAMKRIRYKRYQNWKTDPGKGKEHEEILYYIEKKPESQVVYNAPFSFPGNKARLMTKIRSNLPSEFQGQIVDAFGGGLNVGINLPSKLLVYNDHNKVLCGLLKEIAEKDTYKLILYINRQIKRFGLEAGNKDAYIEARETYNSTAANRRNMGLLYTIICYGFNQQIRFNATMEFNIPVGQRYFNDLILEKLISFSRTLKDSNVQFSHNDFRDLPAMVSGPAFWYFDPPYLNTNASYNDGARGFSDWKEKDERDLMTLIDDLNSKDSRFMLSYVMEHNGVENKGVRDWVKSQGYNVIELGPHRTSKYERLECLITNYTI</sequence>
<name>A0A075HR96_9EURY</name>
<keyword evidence="5" id="KW-0949">S-adenosyl-L-methionine</keyword>
<dbReference type="GO" id="GO:0043565">
    <property type="term" value="F:sequence-specific DNA binding"/>
    <property type="evidence" value="ECO:0007669"/>
    <property type="project" value="TreeGrafter"/>
</dbReference>
<dbReference type="GO" id="GO:0009307">
    <property type="term" value="P:DNA restriction-modification system"/>
    <property type="evidence" value="ECO:0007669"/>
    <property type="project" value="InterPro"/>
</dbReference>
<dbReference type="GO" id="GO:0006298">
    <property type="term" value="P:mismatch repair"/>
    <property type="evidence" value="ECO:0007669"/>
    <property type="project" value="TreeGrafter"/>
</dbReference>
<evidence type="ECO:0000256" key="1">
    <source>
        <dbReference type="ARBA" id="ARBA00006594"/>
    </source>
</evidence>
<dbReference type="EMBL" id="KF901055">
    <property type="protein sequence ID" value="AIF16413.1"/>
    <property type="molecule type" value="Genomic_DNA"/>
</dbReference>
<dbReference type="PIRSF" id="PIRSF036638">
    <property type="entry name" value="M_m6A_StsI"/>
    <property type="match status" value="1"/>
</dbReference>
<accession>A0A075HR96</accession>
<evidence type="ECO:0000256" key="6">
    <source>
        <dbReference type="ARBA" id="ARBA00047942"/>
    </source>
</evidence>
<dbReference type="AlphaFoldDB" id="A0A075HR96"/>
<keyword evidence="4 7" id="KW-0808">Transferase</keyword>
<dbReference type="Pfam" id="PF02086">
    <property type="entry name" value="MethyltransfD12"/>
    <property type="match status" value="2"/>
</dbReference>
<organism evidence="7">
    <name type="scientific">uncultured marine group II/III euryarchaeote KM3_74_C08</name>
    <dbReference type="NCBI Taxonomy" id="1456501"/>
    <lineage>
        <taxon>Archaea</taxon>
        <taxon>Methanobacteriati</taxon>
        <taxon>Methanobacteriota</taxon>
        <taxon>environmental samples</taxon>
    </lineage>
</organism>
<comment type="similarity">
    <text evidence="1">Belongs to the N(4)/N(6)-methyltransferase family.</text>
</comment>
<proteinExistence type="inferred from homology"/>
<dbReference type="GO" id="GO:1904047">
    <property type="term" value="F:S-adenosyl-L-methionine binding"/>
    <property type="evidence" value="ECO:0007669"/>
    <property type="project" value="TreeGrafter"/>
</dbReference>
<comment type="catalytic activity">
    <reaction evidence="6">
        <text>a 2'-deoxyadenosine in DNA + S-adenosyl-L-methionine = an N(6)-methyl-2'-deoxyadenosine in DNA + S-adenosyl-L-homocysteine + H(+)</text>
        <dbReference type="Rhea" id="RHEA:15197"/>
        <dbReference type="Rhea" id="RHEA-COMP:12418"/>
        <dbReference type="Rhea" id="RHEA-COMP:12419"/>
        <dbReference type="ChEBI" id="CHEBI:15378"/>
        <dbReference type="ChEBI" id="CHEBI:57856"/>
        <dbReference type="ChEBI" id="CHEBI:59789"/>
        <dbReference type="ChEBI" id="CHEBI:90615"/>
        <dbReference type="ChEBI" id="CHEBI:90616"/>
        <dbReference type="EC" id="2.1.1.72"/>
    </reaction>
</comment>
<dbReference type="InterPro" id="IPR029063">
    <property type="entry name" value="SAM-dependent_MTases_sf"/>
</dbReference>
<dbReference type="InterPro" id="IPR012327">
    <property type="entry name" value="MeTrfase_D12"/>
</dbReference>
<dbReference type="PANTHER" id="PTHR30481:SF3">
    <property type="entry name" value="DNA ADENINE METHYLASE"/>
    <property type="match status" value="1"/>
</dbReference>
<dbReference type="SUPFAM" id="SSF53335">
    <property type="entry name" value="S-adenosyl-L-methionine-dependent methyltransferases"/>
    <property type="match status" value="2"/>
</dbReference>
<protein>
    <recommendedName>
        <fullName evidence="2">site-specific DNA-methyltransferase (adenine-specific)</fullName>
        <ecNumber evidence="2">2.1.1.72</ecNumber>
    </recommendedName>
</protein>
<dbReference type="NCBIfam" id="TIGR00571">
    <property type="entry name" value="dam"/>
    <property type="match status" value="1"/>
</dbReference>
<dbReference type="PANTHER" id="PTHR30481">
    <property type="entry name" value="DNA ADENINE METHYLASE"/>
    <property type="match status" value="1"/>
</dbReference>
<dbReference type="InterPro" id="IPR023095">
    <property type="entry name" value="Ade_MeTrfase_dom_2"/>
</dbReference>
<keyword evidence="3 7" id="KW-0489">Methyltransferase</keyword>
<evidence type="ECO:0000256" key="3">
    <source>
        <dbReference type="ARBA" id="ARBA00022603"/>
    </source>
</evidence>
<dbReference type="REBASE" id="97835">
    <property type="entry name" value="M.UeuC08ORFAP"/>
</dbReference>
<evidence type="ECO:0000313" key="7">
    <source>
        <dbReference type="EMBL" id="AIF16413.1"/>
    </source>
</evidence>
<dbReference type="InterPro" id="IPR012186">
    <property type="entry name" value="Ade-mod_methylase_MStsI"/>
</dbReference>